<dbReference type="SUPFAM" id="SSF55073">
    <property type="entry name" value="Nucleotide cyclase"/>
    <property type="match status" value="1"/>
</dbReference>
<dbReference type="GO" id="GO:0020037">
    <property type="term" value="F:heme binding"/>
    <property type="evidence" value="ECO:0007669"/>
    <property type="project" value="InterPro"/>
</dbReference>
<dbReference type="SUPFAM" id="SSF46458">
    <property type="entry name" value="Globin-like"/>
    <property type="match status" value="1"/>
</dbReference>
<reference evidence="5 6" key="1">
    <citation type="journal article" date="2012" name="J. Bacteriol.">
        <title>Complete Genome Sequence of Mycobacterium vaccae Type Strain ATCC 25954.</title>
        <authorList>
            <person name="Ho Y.S."/>
            <person name="Adroub S.A."/>
            <person name="Abadi M."/>
            <person name="Al Alwan B."/>
            <person name="Alkhateeb R."/>
            <person name="Gao G."/>
            <person name="Ragab A."/>
            <person name="Ali S."/>
            <person name="van Soolingen D."/>
            <person name="Bitter W."/>
            <person name="Pain A."/>
            <person name="Abdallah A.M."/>
        </authorList>
    </citation>
    <scope>NUCLEOTIDE SEQUENCE [LARGE SCALE GENOMIC DNA]</scope>
    <source>
        <strain evidence="5 6">ATCC 25954</strain>
    </source>
</reference>
<sequence length="444" mass="49479">MTLDDAHLRLLCENAPALAVDFYDVLMQHDRARVYLDHEVVEERLKPSLTSWLCELFSENAFADEAAFEARQHKIGEIHARIGISAPLVNLAASRLQSRIAELIRASDRSWQSRYDSLSLVYERINRAIALMGESYVHRVEGRVRAEEAYRLFSMDQDMNLERESQRAGLMHWAQETLFGFLQDSAGTELSPLAQAPFGVWVRHRAVVMFGNTSQLQAITVAIARVDGQVLPSLAAGGPDAVRELRLAVDEIATLLSDMFQDVSEMENGRDALTRTLNRRFLPSILSRETKFASQHGLGLAALFIDVDHFKKINDTYGHHAGDVVLRRVAELISECIRSTDFLFRYGGEEFLVLLVESDPQTSVSTAERIRTVIAEEAFVVGETTISVTVSSGVAVHDGHPDPEHMIKRADDALYRAKRNGRNQVVATGPVPSGQSGSRVRAAR</sequence>
<dbReference type="HOGENOM" id="CLU_000445_11_5_11"/>
<evidence type="ECO:0000256" key="1">
    <source>
        <dbReference type="ARBA" id="ARBA00015125"/>
    </source>
</evidence>
<dbReference type="NCBIfam" id="TIGR00254">
    <property type="entry name" value="GGDEF"/>
    <property type="match status" value="1"/>
</dbReference>
<dbReference type="EMBL" id="ALQA01000040">
    <property type="protein sequence ID" value="EJZ07711.1"/>
    <property type="molecule type" value="Genomic_DNA"/>
</dbReference>
<dbReference type="InterPro" id="IPR012292">
    <property type="entry name" value="Globin/Proto"/>
</dbReference>
<dbReference type="PANTHER" id="PTHR45138">
    <property type="entry name" value="REGULATORY COMPONENTS OF SENSORY TRANSDUCTION SYSTEM"/>
    <property type="match status" value="1"/>
</dbReference>
<evidence type="ECO:0000256" key="3">
    <source>
        <dbReference type="SAM" id="MobiDB-lite"/>
    </source>
</evidence>
<proteinExistence type="predicted"/>
<dbReference type="InterPro" id="IPR043128">
    <property type="entry name" value="Rev_trsase/Diguanyl_cyclase"/>
</dbReference>
<dbReference type="eggNOG" id="COG3706">
    <property type="taxonomic scope" value="Bacteria"/>
</dbReference>
<accession>K0ULK6</accession>
<dbReference type="GO" id="GO:0019825">
    <property type="term" value="F:oxygen binding"/>
    <property type="evidence" value="ECO:0007669"/>
    <property type="project" value="InterPro"/>
</dbReference>
<dbReference type="InterPro" id="IPR050469">
    <property type="entry name" value="Diguanylate_Cyclase"/>
</dbReference>
<gene>
    <name evidence="5" type="ORF">MVAC_18045</name>
</gene>
<dbReference type="InterPro" id="IPR009050">
    <property type="entry name" value="Globin-like_sf"/>
</dbReference>
<dbReference type="Gene3D" id="3.30.70.270">
    <property type="match status" value="1"/>
</dbReference>
<dbReference type="PANTHER" id="PTHR45138:SF9">
    <property type="entry name" value="DIGUANYLATE CYCLASE DGCM-RELATED"/>
    <property type="match status" value="1"/>
</dbReference>
<organism evidence="5 6">
    <name type="scientific">Mycolicibacterium vaccae ATCC 25954</name>
    <dbReference type="NCBI Taxonomy" id="1194972"/>
    <lineage>
        <taxon>Bacteria</taxon>
        <taxon>Bacillati</taxon>
        <taxon>Actinomycetota</taxon>
        <taxon>Actinomycetes</taxon>
        <taxon>Mycobacteriales</taxon>
        <taxon>Mycobacteriaceae</taxon>
        <taxon>Mycolicibacterium</taxon>
    </lineage>
</organism>
<evidence type="ECO:0000256" key="2">
    <source>
        <dbReference type="ARBA" id="ARBA00029839"/>
    </source>
</evidence>
<dbReference type="GO" id="GO:0052621">
    <property type="term" value="F:diguanylate cyclase activity"/>
    <property type="evidence" value="ECO:0007669"/>
    <property type="project" value="TreeGrafter"/>
</dbReference>
<protein>
    <recommendedName>
        <fullName evidence="1">Diguanylate cyclase DosC</fullName>
    </recommendedName>
    <alternativeName>
        <fullName evidence="2">Direct oxygen-sensing cyclase</fullName>
    </alternativeName>
</protein>
<dbReference type="SMART" id="SM00267">
    <property type="entry name" value="GGDEF"/>
    <property type="match status" value="1"/>
</dbReference>
<dbReference type="Pfam" id="PF00990">
    <property type="entry name" value="GGDEF"/>
    <property type="match status" value="1"/>
</dbReference>
<dbReference type="InterPro" id="IPR044398">
    <property type="entry name" value="Globin-sensor_dom"/>
</dbReference>
<dbReference type="GO" id="GO:0043709">
    <property type="term" value="P:cell adhesion involved in single-species biofilm formation"/>
    <property type="evidence" value="ECO:0007669"/>
    <property type="project" value="TreeGrafter"/>
</dbReference>
<dbReference type="GO" id="GO:0005886">
    <property type="term" value="C:plasma membrane"/>
    <property type="evidence" value="ECO:0007669"/>
    <property type="project" value="TreeGrafter"/>
</dbReference>
<dbReference type="InterPro" id="IPR000160">
    <property type="entry name" value="GGDEF_dom"/>
</dbReference>
<feature type="region of interest" description="Disordered" evidence="3">
    <location>
        <begin position="424"/>
        <end position="444"/>
    </location>
</feature>
<dbReference type="Pfam" id="PF21118">
    <property type="entry name" value="DosC_2nd"/>
    <property type="match status" value="1"/>
</dbReference>
<dbReference type="PATRIC" id="fig|1194972.3.peg.3594"/>
<dbReference type="FunFam" id="3.30.70.270:FF:000001">
    <property type="entry name" value="Diguanylate cyclase domain protein"/>
    <property type="match status" value="1"/>
</dbReference>
<dbReference type="Pfam" id="PF11563">
    <property type="entry name" value="Protoglobin"/>
    <property type="match status" value="1"/>
</dbReference>
<dbReference type="RefSeq" id="WP_003933373.1">
    <property type="nucleotide sequence ID" value="NZ_JH814701.1"/>
</dbReference>
<evidence type="ECO:0000313" key="6">
    <source>
        <dbReference type="Proteomes" id="UP000006072"/>
    </source>
</evidence>
<dbReference type="Proteomes" id="UP000006072">
    <property type="component" value="Unassembled WGS sequence"/>
</dbReference>
<dbReference type="InterPro" id="IPR048442">
    <property type="entry name" value="DosC_2nd"/>
</dbReference>
<evidence type="ECO:0000259" key="4">
    <source>
        <dbReference type="PROSITE" id="PS50887"/>
    </source>
</evidence>
<comment type="caution">
    <text evidence="5">The sequence shown here is derived from an EMBL/GenBank/DDBJ whole genome shotgun (WGS) entry which is preliminary data.</text>
</comment>
<dbReference type="GO" id="GO:1902201">
    <property type="term" value="P:negative regulation of bacterial-type flagellum-dependent cell motility"/>
    <property type="evidence" value="ECO:0007669"/>
    <property type="project" value="TreeGrafter"/>
</dbReference>
<dbReference type="InterPro" id="IPR029787">
    <property type="entry name" value="Nucleotide_cyclase"/>
</dbReference>
<evidence type="ECO:0000313" key="5">
    <source>
        <dbReference type="EMBL" id="EJZ07711.1"/>
    </source>
</evidence>
<dbReference type="CDD" id="cd01949">
    <property type="entry name" value="GGDEF"/>
    <property type="match status" value="1"/>
</dbReference>
<keyword evidence="6" id="KW-1185">Reference proteome</keyword>
<dbReference type="Gene3D" id="1.10.490.10">
    <property type="entry name" value="Globins"/>
    <property type="match status" value="1"/>
</dbReference>
<dbReference type="AlphaFoldDB" id="K0ULK6"/>
<dbReference type="PROSITE" id="PS50887">
    <property type="entry name" value="GGDEF"/>
    <property type="match status" value="1"/>
</dbReference>
<feature type="domain" description="GGDEF" evidence="4">
    <location>
        <begin position="298"/>
        <end position="430"/>
    </location>
</feature>
<name>K0ULK6_MYCVA</name>